<dbReference type="AlphaFoldDB" id="A0A1D2MHP8"/>
<feature type="compositionally biased region" description="Basic residues" evidence="1">
    <location>
        <begin position="63"/>
        <end position="81"/>
    </location>
</feature>
<dbReference type="GO" id="GO:0004222">
    <property type="term" value="F:metalloendopeptidase activity"/>
    <property type="evidence" value="ECO:0007669"/>
    <property type="project" value="InterPro"/>
</dbReference>
<dbReference type="GO" id="GO:0005886">
    <property type="term" value="C:plasma membrane"/>
    <property type="evidence" value="ECO:0007669"/>
    <property type="project" value="TreeGrafter"/>
</dbReference>
<keyword evidence="2" id="KW-0812">Transmembrane</keyword>
<proteinExistence type="predicted"/>
<dbReference type="SUPFAM" id="SSF55486">
    <property type="entry name" value="Metalloproteases ('zincins'), catalytic domain"/>
    <property type="match status" value="1"/>
</dbReference>
<sequence>MPYDLQSTVRASYGSMTHDLIHPPPDRNERHSDSSLNSISSNFEILSIPEPEKEPERPASVSPRRRKRRRSRKDGKRKNKLGNKTVTRASLTSSKTMPFEWYNFRLSDGYFIFKMWWRRSILWTRINVIIVAFLFSIAVINGAVGIVFVVSHFTNPPNRNPYICKTQDCRDAVKFVTQTMDPTVEPCDNFYEFVCGNTQELENEVNYFAEYIYTPGYKIQFGENSILAKILRSYNEKEEGYNQPIKYYQECLNEQTRHQYGLTAWVDAIEYAFGTRDLKTFETSSVKLEEVGARVFRVMGHGVYLTMAFHSYPYIQRWLPVYWITLPFELNVIRPVFQNIMPLLQIQNDDFVAEMVDGLNMMMQILWIINESYKDNPPPAFQAKVEFNLRGLCPPMGIQMNLQAIFELFIGDTFRWTFDNPKTKVYSIALQHCFNEEPSHFTKRVFTHPKTALAGVWIFGLVFDFFPQMERSLSDDWGLPRDSWFVRTMQRGLNFKYSNKNSLSLPSWYSKCGMTKIQEIQSLFQEIQQMWHQIPESQIWEPQKFLGKTILDKGLHADVVMPVLNELAIWDVDPLDLTDDYLRNSILAVNYTVEKAKQNWLASTDTDAQVRWFGDGDNGLSIRFHLFGVEQSYISTARFLEVAGAARRGEYEKFLGRNFPNYILFPFSLFNEPHTSENLSLESGGTTFKIIRTFLSLIQRVFYIGQYGPAKWIHPADIVGIDSSYTQDNYKCTSFDNYVSPVIKAFGEYQPQNTTLEVFSWDKDNDFMSALAVKFTLKSLREQRKALLKLPFEWQLDSRTRRLRMSRFLPGILEGYSEDQLFFLALVRVLTKQLSLQQNRIIFS</sequence>
<protein>
    <submittedName>
        <fullName evidence="3">Neprilysin-21</fullName>
    </submittedName>
</protein>
<dbReference type="PANTHER" id="PTHR11733:SF241">
    <property type="entry name" value="GH26575P-RELATED"/>
    <property type="match status" value="1"/>
</dbReference>
<accession>A0A1D2MHP8</accession>
<reference evidence="3 4" key="1">
    <citation type="journal article" date="2016" name="Genome Biol. Evol.">
        <title>Gene Family Evolution Reflects Adaptation to Soil Environmental Stressors in the Genome of the Collembolan Orchesella cincta.</title>
        <authorList>
            <person name="Faddeeva-Vakhrusheva A."/>
            <person name="Derks M.F."/>
            <person name="Anvar S.Y."/>
            <person name="Agamennone V."/>
            <person name="Suring W."/>
            <person name="Smit S."/>
            <person name="van Straalen N.M."/>
            <person name="Roelofs D."/>
        </authorList>
    </citation>
    <scope>NUCLEOTIDE SEQUENCE [LARGE SCALE GENOMIC DNA]</scope>
    <source>
        <tissue evidence="3">Mixed pool</tissue>
    </source>
</reference>
<dbReference type="EMBL" id="LJIJ01001208">
    <property type="protein sequence ID" value="ODM92530.1"/>
    <property type="molecule type" value="Genomic_DNA"/>
</dbReference>
<evidence type="ECO:0000313" key="3">
    <source>
        <dbReference type="EMBL" id="ODM92530.1"/>
    </source>
</evidence>
<dbReference type="InterPro" id="IPR024079">
    <property type="entry name" value="MetalloPept_cat_dom_sf"/>
</dbReference>
<name>A0A1D2MHP8_ORCCI</name>
<dbReference type="PROSITE" id="PS51885">
    <property type="entry name" value="NEPRILYSIN"/>
    <property type="match status" value="1"/>
</dbReference>
<dbReference type="GO" id="GO:0016485">
    <property type="term" value="P:protein processing"/>
    <property type="evidence" value="ECO:0007669"/>
    <property type="project" value="TreeGrafter"/>
</dbReference>
<evidence type="ECO:0000313" key="4">
    <source>
        <dbReference type="Proteomes" id="UP000094527"/>
    </source>
</evidence>
<dbReference type="Proteomes" id="UP000094527">
    <property type="component" value="Unassembled WGS sequence"/>
</dbReference>
<evidence type="ECO:0000256" key="1">
    <source>
        <dbReference type="SAM" id="MobiDB-lite"/>
    </source>
</evidence>
<keyword evidence="2" id="KW-0472">Membrane</keyword>
<organism evidence="3 4">
    <name type="scientific">Orchesella cincta</name>
    <name type="common">Springtail</name>
    <name type="synonym">Podura cincta</name>
    <dbReference type="NCBI Taxonomy" id="48709"/>
    <lineage>
        <taxon>Eukaryota</taxon>
        <taxon>Metazoa</taxon>
        <taxon>Ecdysozoa</taxon>
        <taxon>Arthropoda</taxon>
        <taxon>Hexapoda</taxon>
        <taxon>Collembola</taxon>
        <taxon>Entomobryomorpha</taxon>
        <taxon>Entomobryoidea</taxon>
        <taxon>Orchesellidae</taxon>
        <taxon>Orchesellinae</taxon>
        <taxon>Orchesella</taxon>
    </lineage>
</organism>
<evidence type="ECO:0000256" key="2">
    <source>
        <dbReference type="SAM" id="Phobius"/>
    </source>
</evidence>
<dbReference type="InterPro" id="IPR000718">
    <property type="entry name" value="Peptidase_M13"/>
</dbReference>
<dbReference type="PANTHER" id="PTHR11733">
    <property type="entry name" value="ZINC METALLOPROTEASE FAMILY M13 NEPRILYSIN-RELATED"/>
    <property type="match status" value="1"/>
</dbReference>
<keyword evidence="4" id="KW-1185">Reference proteome</keyword>
<comment type="caution">
    <text evidence="3">The sequence shown here is derived from an EMBL/GenBank/DDBJ whole genome shotgun (WGS) entry which is preliminary data.</text>
</comment>
<feature type="compositionally biased region" description="Basic and acidic residues" evidence="1">
    <location>
        <begin position="19"/>
        <end position="33"/>
    </location>
</feature>
<feature type="region of interest" description="Disordered" evidence="1">
    <location>
        <begin position="14"/>
        <end position="87"/>
    </location>
</feature>
<gene>
    <name evidence="3" type="ORF">Ocin01_14154</name>
</gene>
<feature type="compositionally biased region" description="Low complexity" evidence="1">
    <location>
        <begin position="34"/>
        <end position="48"/>
    </location>
</feature>
<dbReference type="Gene3D" id="3.40.390.10">
    <property type="entry name" value="Collagenase (Catalytic Domain)"/>
    <property type="match status" value="1"/>
</dbReference>
<dbReference type="OrthoDB" id="8297533at2759"/>
<feature type="transmembrane region" description="Helical" evidence="2">
    <location>
        <begin position="128"/>
        <end position="150"/>
    </location>
</feature>
<keyword evidence="2" id="KW-1133">Transmembrane helix</keyword>